<dbReference type="Gene3D" id="2.20.130.30">
    <property type="entry name" value="Protein of unknown function DUF2782"/>
    <property type="match status" value="1"/>
</dbReference>
<dbReference type="InterPro" id="IPR021357">
    <property type="entry name" value="DUF2782"/>
</dbReference>
<keyword evidence="1" id="KW-0732">Signal</keyword>
<name>A0A318KYL2_9NEIS</name>
<evidence type="ECO:0000313" key="3">
    <source>
        <dbReference type="Proteomes" id="UP000247555"/>
    </source>
</evidence>
<dbReference type="OrthoDB" id="5296182at2"/>
<dbReference type="AlphaFoldDB" id="A0A318KYL2"/>
<dbReference type="RefSeq" id="WP_110389775.1">
    <property type="nucleotide sequence ID" value="NZ_CALCOA010000182.1"/>
</dbReference>
<gene>
    <name evidence="2" type="ORF">DFR34_10377</name>
</gene>
<sequence length="104" mass="11483">MRRILIALSLLSPLAALAAPANVPPPPTIQESAAAQAEPEVRIIQKSGQKIEEYRMNGKLYAIKVTPKIGLPYYLVDEDGSGKMNRIDTHGDKLVVPRWVLMTF</sequence>
<proteinExistence type="predicted"/>
<dbReference type="EMBL" id="QJKI01000003">
    <property type="protein sequence ID" value="PXX80736.1"/>
    <property type="molecule type" value="Genomic_DNA"/>
</dbReference>
<evidence type="ECO:0000256" key="1">
    <source>
        <dbReference type="SAM" id="SignalP"/>
    </source>
</evidence>
<evidence type="ECO:0000313" key="2">
    <source>
        <dbReference type="EMBL" id="PXX80736.1"/>
    </source>
</evidence>
<feature type="signal peptide" evidence="1">
    <location>
        <begin position="1"/>
        <end position="18"/>
    </location>
</feature>
<keyword evidence="3" id="KW-1185">Reference proteome</keyword>
<feature type="chain" id="PRO_5016403720" evidence="1">
    <location>
        <begin position="19"/>
        <end position="104"/>
    </location>
</feature>
<protein>
    <submittedName>
        <fullName evidence="2">Uncharacterized protein DUF2782</fullName>
    </submittedName>
</protein>
<reference evidence="2 3" key="1">
    <citation type="submission" date="2018-05" db="EMBL/GenBank/DDBJ databases">
        <title>Genomic Encyclopedia of Type Strains, Phase IV (KMG-IV): sequencing the most valuable type-strain genomes for metagenomic binning, comparative biology and taxonomic classification.</title>
        <authorList>
            <person name="Goeker M."/>
        </authorList>
    </citation>
    <scope>NUCLEOTIDE SEQUENCE [LARGE SCALE GENOMIC DNA]</scope>
    <source>
        <strain evidence="2 3">DSM 29661</strain>
    </source>
</reference>
<dbReference type="Pfam" id="PF11191">
    <property type="entry name" value="DUF2782"/>
    <property type="match status" value="1"/>
</dbReference>
<accession>A0A318KYL2</accession>
<dbReference type="Proteomes" id="UP000247555">
    <property type="component" value="Unassembled WGS sequence"/>
</dbReference>
<organism evidence="2 3">
    <name type="scientific">Rivihabitans pingtungensis</name>
    <dbReference type="NCBI Taxonomy" id="1054498"/>
    <lineage>
        <taxon>Bacteria</taxon>
        <taxon>Pseudomonadati</taxon>
        <taxon>Pseudomonadota</taxon>
        <taxon>Betaproteobacteria</taxon>
        <taxon>Neisseriales</taxon>
        <taxon>Aquaspirillaceae</taxon>
        <taxon>Rivihabitans</taxon>
    </lineage>
</organism>
<comment type="caution">
    <text evidence="2">The sequence shown here is derived from an EMBL/GenBank/DDBJ whole genome shotgun (WGS) entry which is preliminary data.</text>
</comment>